<keyword evidence="1" id="KW-1133">Transmembrane helix</keyword>
<evidence type="ECO:0000313" key="3">
    <source>
        <dbReference type="EMBL" id="SPQ95651.1"/>
    </source>
</evidence>
<organism evidence="3 4">
    <name type="scientific">Plasmodiophora brassicae</name>
    <name type="common">Clubroot disease agent</name>
    <dbReference type="NCBI Taxonomy" id="37360"/>
    <lineage>
        <taxon>Eukaryota</taxon>
        <taxon>Sar</taxon>
        <taxon>Rhizaria</taxon>
        <taxon>Endomyxa</taxon>
        <taxon>Phytomyxea</taxon>
        <taxon>Plasmodiophorida</taxon>
        <taxon>Plasmodiophoridae</taxon>
        <taxon>Plasmodiophora</taxon>
    </lineage>
</organism>
<feature type="transmembrane region" description="Helical" evidence="1">
    <location>
        <begin position="336"/>
        <end position="361"/>
    </location>
</feature>
<feature type="signal peptide" evidence="2">
    <location>
        <begin position="1"/>
        <end position="18"/>
    </location>
</feature>
<dbReference type="Proteomes" id="UP000290189">
    <property type="component" value="Unassembled WGS sequence"/>
</dbReference>
<sequence length="442" mass="49163">MPLVAALLVLTLWVGTLAIVVRDNTSRVIYNASSPSFAVSSPPSFNVFGRVVTDNPDNSTDAIAVMTWPCAESDAVYIARQCQLARCRALIFVNGPVLNDLMAWRFRGLPSGLPVLLVNDVDAERALRLPFAKATVDSSHVNKVRILLDSVWYRCLTLTVVVLSVIDLVLVCHRLVTFLADRLPSLPGVILLAQALSCLVKLVYFVNASFLRMQALPYSVFRTMQTYHLQFHGISHFTLGYAMFHAQSGNDSTKRQRIARLVFIVVNVSLLGDVAISTVMAIRYPEEVQVVFTLSVGIVWQVVAVCVVLVYGRVIVKQLMKTVPHSSEERRKRRNFSIRIVLIGLLTCVSMLFASLLLASLDSAPTYVLAQAALALSLSIQGTVFLQALRPRESLWTMWRTLQAQYHNSFISGLDDDSQIVVPSIRHNVVHIDTKLVSFRPR</sequence>
<keyword evidence="1" id="KW-0472">Membrane</keyword>
<feature type="transmembrane region" description="Helical" evidence="1">
    <location>
        <begin position="258"/>
        <end position="284"/>
    </location>
</feature>
<name>A0A3P3Y690_PLABS</name>
<protein>
    <submittedName>
        <fullName evidence="3">Uncharacterized protein</fullName>
    </submittedName>
</protein>
<proteinExistence type="predicted"/>
<feature type="transmembrane region" description="Helical" evidence="1">
    <location>
        <begin position="367"/>
        <end position="389"/>
    </location>
</feature>
<feature type="transmembrane region" description="Helical" evidence="1">
    <location>
        <begin position="290"/>
        <end position="316"/>
    </location>
</feature>
<feature type="chain" id="PRO_5018127700" evidence="2">
    <location>
        <begin position="19"/>
        <end position="442"/>
    </location>
</feature>
<evidence type="ECO:0000256" key="2">
    <source>
        <dbReference type="SAM" id="SignalP"/>
    </source>
</evidence>
<accession>A0A3P3Y690</accession>
<keyword evidence="3" id="KW-0496">Mitochondrion</keyword>
<feature type="transmembrane region" description="Helical" evidence="1">
    <location>
        <begin position="151"/>
        <end position="176"/>
    </location>
</feature>
<keyword evidence="1" id="KW-0812">Transmembrane</keyword>
<geneLocation type="mitochondrion" evidence="3"/>
<evidence type="ECO:0000256" key="1">
    <source>
        <dbReference type="SAM" id="Phobius"/>
    </source>
</evidence>
<gene>
    <name evidence="3" type="ORF">PLBR_LOCUS2866</name>
</gene>
<evidence type="ECO:0000313" key="4">
    <source>
        <dbReference type="Proteomes" id="UP000290189"/>
    </source>
</evidence>
<reference evidence="3 4" key="1">
    <citation type="submission" date="2018-03" db="EMBL/GenBank/DDBJ databases">
        <authorList>
            <person name="Fogelqvist J."/>
        </authorList>
    </citation>
    <scope>NUCLEOTIDE SEQUENCE [LARGE SCALE GENOMIC DNA]</scope>
</reference>
<feature type="transmembrane region" description="Helical" evidence="1">
    <location>
        <begin position="188"/>
        <end position="207"/>
    </location>
</feature>
<keyword evidence="2" id="KW-0732">Signal</keyword>
<dbReference type="AlphaFoldDB" id="A0A3P3Y690"/>
<dbReference type="EMBL" id="OVEO01000004">
    <property type="protein sequence ID" value="SPQ95651.1"/>
    <property type="molecule type" value="Genomic_DNA"/>
</dbReference>